<dbReference type="CDD" id="cd08472">
    <property type="entry name" value="PBP2_CrgA_like_3"/>
    <property type="match status" value="1"/>
</dbReference>
<evidence type="ECO:0000313" key="6">
    <source>
        <dbReference type="EMBL" id="MBM7060600.1"/>
    </source>
</evidence>
<dbReference type="Proteomes" id="UP000717995">
    <property type="component" value="Unassembled WGS sequence"/>
</dbReference>
<accession>A0ABS2ICZ3</accession>
<keyword evidence="4" id="KW-0804">Transcription</keyword>
<evidence type="ECO:0000313" key="7">
    <source>
        <dbReference type="Proteomes" id="UP000717995"/>
    </source>
</evidence>
<keyword evidence="3" id="KW-0238">DNA-binding</keyword>
<evidence type="ECO:0000256" key="4">
    <source>
        <dbReference type="ARBA" id="ARBA00023163"/>
    </source>
</evidence>
<dbReference type="Pfam" id="PF03466">
    <property type="entry name" value="LysR_substrate"/>
    <property type="match status" value="1"/>
</dbReference>
<dbReference type="SUPFAM" id="SSF46785">
    <property type="entry name" value="Winged helix' DNA-binding domain"/>
    <property type="match status" value="1"/>
</dbReference>
<dbReference type="SUPFAM" id="SSF53850">
    <property type="entry name" value="Periplasmic binding protein-like II"/>
    <property type="match status" value="1"/>
</dbReference>
<proteinExistence type="inferred from homology"/>
<dbReference type="InterPro" id="IPR058163">
    <property type="entry name" value="LysR-type_TF_proteobact-type"/>
</dbReference>
<dbReference type="InterPro" id="IPR000847">
    <property type="entry name" value="LysR_HTH_N"/>
</dbReference>
<evidence type="ECO:0000259" key="5">
    <source>
        <dbReference type="PROSITE" id="PS50931"/>
    </source>
</evidence>
<dbReference type="InterPro" id="IPR036388">
    <property type="entry name" value="WH-like_DNA-bd_sf"/>
</dbReference>
<dbReference type="PANTHER" id="PTHR30537">
    <property type="entry name" value="HTH-TYPE TRANSCRIPTIONAL REGULATOR"/>
    <property type="match status" value="1"/>
</dbReference>
<name>A0ABS2ICZ3_9GAMM</name>
<keyword evidence="2" id="KW-0805">Transcription regulation</keyword>
<dbReference type="RefSeq" id="WP_204915716.1">
    <property type="nucleotide sequence ID" value="NZ_JAFEUP010000002.1"/>
</dbReference>
<sequence length="311" mass="33510">MAFDRFEAMRAFCRIVELGSFTRAADALAVPKTTMSGQVAALENQLGAKLLHRTTRRVSPTTDGAAYYERARALLDDMDELESSVSSSRGIVRGQVRVEMPSPVGRFLIIPALPDFVAQHPAVQLDIGCSERVVDLIQEGVDCAIRGGQITTPDLVCRPIGQMRFALCAAPAYLAGAAPLRSPADLAAHRYLAFVFPASGRQFRAELRRGSDSFVIEQPPAMRFNSGGAYIAAAEAGLGLVSVPRAEAAPQLASGALVEVLADWRLTSMPMSLVYPYSRHLSARVRAFVDWAAVVMRTHPLWAPDSPGEAG</sequence>
<comment type="similarity">
    <text evidence="1">Belongs to the LysR transcriptional regulatory family.</text>
</comment>
<organism evidence="6 7">
    <name type="scientific">Zestomonas insulae</name>
    <dbReference type="NCBI Taxonomy" id="2809017"/>
    <lineage>
        <taxon>Bacteria</taxon>
        <taxon>Pseudomonadati</taxon>
        <taxon>Pseudomonadota</taxon>
        <taxon>Gammaproteobacteria</taxon>
        <taxon>Pseudomonadales</taxon>
        <taxon>Pseudomonadaceae</taxon>
        <taxon>Zestomonas</taxon>
    </lineage>
</organism>
<reference evidence="6 7" key="1">
    <citation type="submission" date="2021-02" db="EMBL/GenBank/DDBJ databases">
        <authorList>
            <person name="Lee D.-H."/>
        </authorList>
    </citation>
    <scope>NUCLEOTIDE SEQUENCE [LARGE SCALE GENOMIC DNA]</scope>
    <source>
        <strain evidence="6 7">UL073</strain>
    </source>
</reference>
<dbReference type="Pfam" id="PF00126">
    <property type="entry name" value="HTH_1"/>
    <property type="match status" value="1"/>
</dbReference>
<evidence type="ECO:0000256" key="3">
    <source>
        <dbReference type="ARBA" id="ARBA00023125"/>
    </source>
</evidence>
<dbReference type="EMBL" id="JAFEUP010000002">
    <property type="protein sequence ID" value="MBM7060600.1"/>
    <property type="molecule type" value="Genomic_DNA"/>
</dbReference>
<gene>
    <name evidence="6" type="ORF">JQX08_07750</name>
</gene>
<dbReference type="Gene3D" id="1.10.10.10">
    <property type="entry name" value="Winged helix-like DNA-binding domain superfamily/Winged helix DNA-binding domain"/>
    <property type="match status" value="1"/>
</dbReference>
<dbReference type="Gene3D" id="3.40.190.290">
    <property type="match status" value="1"/>
</dbReference>
<dbReference type="InterPro" id="IPR005119">
    <property type="entry name" value="LysR_subst-bd"/>
</dbReference>
<protein>
    <submittedName>
        <fullName evidence="6">LysR family transcriptional regulator</fullName>
    </submittedName>
</protein>
<comment type="caution">
    <text evidence="6">The sequence shown here is derived from an EMBL/GenBank/DDBJ whole genome shotgun (WGS) entry which is preliminary data.</text>
</comment>
<dbReference type="InterPro" id="IPR036390">
    <property type="entry name" value="WH_DNA-bd_sf"/>
</dbReference>
<keyword evidence="7" id="KW-1185">Reference proteome</keyword>
<evidence type="ECO:0000256" key="2">
    <source>
        <dbReference type="ARBA" id="ARBA00023015"/>
    </source>
</evidence>
<dbReference type="PANTHER" id="PTHR30537:SF72">
    <property type="entry name" value="LYSR FAMILY TRANSCRIPTIONAL REGULATOR"/>
    <property type="match status" value="1"/>
</dbReference>
<evidence type="ECO:0000256" key="1">
    <source>
        <dbReference type="ARBA" id="ARBA00009437"/>
    </source>
</evidence>
<dbReference type="PROSITE" id="PS50931">
    <property type="entry name" value="HTH_LYSR"/>
    <property type="match status" value="1"/>
</dbReference>
<feature type="domain" description="HTH lysR-type" evidence="5">
    <location>
        <begin position="4"/>
        <end position="61"/>
    </location>
</feature>